<dbReference type="Proteomes" id="UP001152872">
    <property type="component" value="Unassembled WGS sequence"/>
</dbReference>
<keyword evidence="2" id="KW-0175">Coiled coil</keyword>
<dbReference type="RefSeq" id="WP_009626138.1">
    <property type="nucleotide sequence ID" value="NZ_VBTY01000031.1"/>
</dbReference>
<dbReference type="SUPFAM" id="SSF47226">
    <property type="entry name" value="Histidine-containing phosphotransfer domain, HPT domain"/>
    <property type="match status" value="1"/>
</dbReference>
<dbReference type="InterPro" id="IPR003018">
    <property type="entry name" value="GAF"/>
</dbReference>
<feature type="region of interest" description="Disordered" evidence="3">
    <location>
        <begin position="276"/>
        <end position="303"/>
    </location>
</feature>
<comment type="caution">
    <text evidence="6">The sequence shown here is derived from an EMBL/GenBank/DDBJ whole genome shotgun (WGS) entry which is preliminary data.</text>
</comment>
<dbReference type="PROSITE" id="PS50894">
    <property type="entry name" value="HPT"/>
    <property type="match status" value="1"/>
</dbReference>
<dbReference type="SUPFAM" id="SSF55781">
    <property type="entry name" value="GAF domain-like"/>
    <property type="match status" value="1"/>
</dbReference>
<evidence type="ECO:0000313" key="6">
    <source>
        <dbReference type="EMBL" id="MDG3494075.1"/>
    </source>
</evidence>
<feature type="coiled-coil region" evidence="2">
    <location>
        <begin position="224"/>
        <end position="258"/>
    </location>
</feature>
<dbReference type="Gene3D" id="3.30.450.40">
    <property type="match status" value="1"/>
</dbReference>
<keyword evidence="7" id="KW-1185">Reference proteome</keyword>
<dbReference type="Gene3D" id="1.20.120.160">
    <property type="entry name" value="HPT domain"/>
    <property type="match status" value="1"/>
</dbReference>
<feature type="compositionally biased region" description="Low complexity" evidence="3">
    <location>
        <begin position="409"/>
        <end position="424"/>
    </location>
</feature>
<gene>
    <name evidence="6" type="ORF">FEV09_05835</name>
</gene>
<evidence type="ECO:0000256" key="1">
    <source>
        <dbReference type="PROSITE-ProRule" id="PRU00110"/>
    </source>
</evidence>
<proteinExistence type="predicted"/>
<evidence type="ECO:0000313" key="7">
    <source>
        <dbReference type="Proteomes" id="UP001152872"/>
    </source>
</evidence>
<evidence type="ECO:0000259" key="5">
    <source>
        <dbReference type="PROSITE" id="PS50894"/>
    </source>
</evidence>
<organism evidence="6 7">
    <name type="scientific">Pseudanabaena catenata USMAC16</name>
    <dbReference type="NCBI Taxonomy" id="1855837"/>
    <lineage>
        <taxon>Bacteria</taxon>
        <taxon>Bacillati</taxon>
        <taxon>Cyanobacteriota</taxon>
        <taxon>Cyanophyceae</taxon>
        <taxon>Pseudanabaenales</taxon>
        <taxon>Pseudanabaenaceae</taxon>
        <taxon>Pseudanabaena</taxon>
    </lineage>
</organism>
<dbReference type="InterPro" id="IPR029016">
    <property type="entry name" value="GAF-like_dom_sf"/>
</dbReference>
<feature type="domain" description="Phytochrome chromophore attachment site" evidence="4">
    <location>
        <begin position="80"/>
        <end position="217"/>
    </location>
</feature>
<dbReference type="InterPro" id="IPR008207">
    <property type="entry name" value="Sig_transdc_His_kin_Hpt_dom"/>
</dbReference>
<dbReference type="PROSITE" id="PS50046">
    <property type="entry name" value="PHYTOCHROME_2"/>
    <property type="match status" value="1"/>
</dbReference>
<dbReference type="Pfam" id="PF01627">
    <property type="entry name" value="Hpt"/>
    <property type="match status" value="1"/>
</dbReference>
<sequence>MDSTLLDQIRHLCRDRAAYERLKAILVQQERVHQLSWEEHQEKMMATEAVDGNASDIFSNIIAREKALAQLADAIQRSPSLDLVLQIAVQVAQQLLQVDRVALFHCHANGQAQFVTDAIATGLISLTSMPERQLSLARHMIESTEPDHSAQIVDSIRSSSLSSHIVTLLEQIGISSYVANKIYAGQEVWGTLVAFHGRAYHNWSESDRTSLSLVAAQIGIAISLVNLRQQSQELTDDLHSLRLELDNLQQIVTEIAESATNPDNTEDIAPLIAQAASASSELVSDDAESDHDQKDGDPVNSDLENLENLENEEEQSQEIELAQTTIPPVEAIDFQDIPNSQNGVPPLFLAPVANNDLPELEGEDDEEPSQEAVAIKFARADISYVIMPDNLKVISSDESEESDLNTTIESPEQNSEQNPEQNPEPEVVEFPIAAFPNQPSENLDLADPLANAQPEAIATAPIRLPLDQDEADLSPREPEAIVDEFINPEQEEILPEITEPQLIEPEILELASEPIDLPSPEPEILALASEPIDQPPSESALPDDTQGVDTQEELDIAKEEEEPAIEPQFIETILEIAGNDRKATEFLIDVIDAYLEDAPHLVQAIDRSLAVSDYVKLLQALNTLRSSSDYLGALTLSYQCRQLESAVNANYIVLIYASLSQVAIEVQRATDALRQERSRYLDMLE</sequence>
<protein>
    <submittedName>
        <fullName evidence="6">GAF domain-containing protein</fullName>
    </submittedName>
</protein>
<evidence type="ECO:0000259" key="4">
    <source>
        <dbReference type="PROSITE" id="PS50046"/>
    </source>
</evidence>
<reference evidence="6" key="1">
    <citation type="submission" date="2019-05" db="EMBL/GenBank/DDBJ databases">
        <title>Whole genome sequencing of Pseudanabaena catenata USMAC16.</title>
        <authorList>
            <person name="Khan Z."/>
            <person name="Omar W.M."/>
            <person name="Convey P."/>
            <person name="Merican F."/>
            <person name="Najimudin N."/>
        </authorList>
    </citation>
    <scope>NUCLEOTIDE SEQUENCE</scope>
    <source>
        <strain evidence="6">USMAC16</strain>
    </source>
</reference>
<dbReference type="Pfam" id="PF01590">
    <property type="entry name" value="GAF"/>
    <property type="match status" value="1"/>
</dbReference>
<dbReference type="GO" id="GO:0000160">
    <property type="term" value="P:phosphorelay signal transduction system"/>
    <property type="evidence" value="ECO:0007669"/>
    <property type="project" value="InterPro"/>
</dbReference>
<evidence type="ECO:0000256" key="3">
    <source>
        <dbReference type="SAM" id="MobiDB-lite"/>
    </source>
</evidence>
<dbReference type="InterPro" id="IPR036641">
    <property type="entry name" value="HPT_dom_sf"/>
</dbReference>
<dbReference type="AlphaFoldDB" id="A0A9X4M949"/>
<comment type="caution">
    <text evidence="1">Lacks conserved residue(s) required for the propagation of feature annotation.</text>
</comment>
<evidence type="ECO:0000256" key="2">
    <source>
        <dbReference type="SAM" id="Coils"/>
    </source>
</evidence>
<name>A0A9X4M949_9CYAN</name>
<accession>A0A9X4M949</accession>
<dbReference type="InterPro" id="IPR016132">
    <property type="entry name" value="Phyto_chromo_attachment"/>
</dbReference>
<dbReference type="EMBL" id="VBTY01000031">
    <property type="protein sequence ID" value="MDG3494075.1"/>
    <property type="molecule type" value="Genomic_DNA"/>
</dbReference>
<dbReference type="SMART" id="SM00065">
    <property type="entry name" value="GAF"/>
    <property type="match status" value="1"/>
</dbReference>
<feature type="domain" description="HPt" evidence="5">
    <location>
        <begin position="583"/>
        <end position="685"/>
    </location>
</feature>
<feature type="region of interest" description="Disordered" evidence="3">
    <location>
        <begin position="395"/>
        <end position="424"/>
    </location>
</feature>